<evidence type="ECO:0008006" key="6">
    <source>
        <dbReference type="Google" id="ProtNLM"/>
    </source>
</evidence>
<dbReference type="EMBL" id="MCGN01000009">
    <property type="protein sequence ID" value="ORY93326.1"/>
    <property type="molecule type" value="Genomic_DNA"/>
</dbReference>
<dbReference type="InterPro" id="IPR010987">
    <property type="entry name" value="Glutathione-S-Trfase_C-like"/>
</dbReference>
<dbReference type="SFLD" id="SFLDS00019">
    <property type="entry name" value="Glutathione_Transferase_(cytos"/>
    <property type="match status" value="1"/>
</dbReference>
<reference evidence="4 5" key="1">
    <citation type="submission" date="2016-07" db="EMBL/GenBank/DDBJ databases">
        <title>Pervasive Adenine N6-methylation of Active Genes in Fungi.</title>
        <authorList>
            <consortium name="DOE Joint Genome Institute"/>
            <person name="Mondo S.J."/>
            <person name="Dannebaum R.O."/>
            <person name="Kuo R.C."/>
            <person name="Labutti K."/>
            <person name="Haridas S."/>
            <person name="Kuo A."/>
            <person name="Salamov A."/>
            <person name="Ahrendt S.R."/>
            <person name="Lipzen A."/>
            <person name="Sullivan W."/>
            <person name="Andreopoulos W.B."/>
            <person name="Clum A."/>
            <person name="Lindquist E."/>
            <person name="Daum C."/>
            <person name="Ramamoorthy G.K."/>
            <person name="Gryganskyi A."/>
            <person name="Culley D."/>
            <person name="Magnuson J.K."/>
            <person name="James T.Y."/>
            <person name="O'Malley M.A."/>
            <person name="Stajich J.E."/>
            <person name="Spatafora J.W."/>
            <person name="Visel A."/>
            <person name="Grigoriev I.V."/>
        </authorList>
    </citation>
    <scope>NUCLEOTIDE SEQUENCE [LARGE SCALE GENOMIC DNA]</scope>
    <source>
        <strain evidence="4 5">NRRL 2496</strain>
    </source>
</reference>
<name>A0A1X2H4K1_SYNRA</name>
<dbReference type="Proteomes" id="UP000242180">
    <property type="component" value="Unassembled WGS sequence"/>
</dbReference>
<dbReference type="STRING" id="13706.A0A1X2H4K1"/>
<evidence type="ECO:0000259" key="3">
    <source>
        <dbReference type="PROSITE" id="PS50405"/>
    </source>
</evidence>
<dbReference type="InParanoid" id="A0A1X2H4K1"/>
<dbReference type="PROSITE" id="PS50404">
    <property type="entry name" value="GST_NTER"/>
    <property type="match status" value="1"/>
</dbReference>
<dbReference type="Pfam" id="PF22041">
    <property type="entry name" value="GST_C_7"/>
    <property type="match status" value="1"/>
</dbReference>
<evidence type="ECO:0000313" key="4">
    <source>
        <dbReference type="EMBL" id="ORY93326.1"/>
    </source>
</evidence>
<dbReference type="Gene3D" id="1.20.1050.10">
    <property type="match status" value="1"/>
</dbReference>
<dbReference type="SUPFAM" id="SSF47616">
    <property type="entry name" value="GST C-terminal domain-like"/>
    <property type="match status" value="1"/>
</dbReference>
<dbReference type="Pfam" id="PF13417">
    <property type="entry name" value="GST_N_3"/>
    <property type="match status" value="1"/>
</dbReference>
<gene>
    <name evidence="4" type="ORF">BCR43DRAFT_565919</name>
</gene>
<evidence type="ECO:0000256" key="1">
    <source>
        <dbReference type="ARBA" id="ARBA00007409"/>
    </source>
</evidence>
<dbReference type="InterPro" id="IPR004045">
    <property type="entry name" value="Glutathione_S-Trfase_N"/>
</dbReference>
<dbReference type="InterPro" id="IPR054416">
    <property type="entry name" value="GST_UstS-like_C"/>
</dbReference>
<keyword evidence="5" id="KW-1185">Reference proteome</keyword>
<dbReference type="AlphaFoldDB" id="A0A1X2H4K1"/>
<dbReference type="OrthoDB" id="4951845at2759"/>
<dbReference type="Gene3D" id="3.40.30.10">
    <property type="entry name" value="Glutaredoxin"/>
    <property type="match status" value="1"/>
</dbReference>
<comment type="caution">
    <text evidence="4">The sequence shown here is derived from an EMBL/GenBank/DDBJ whole genome shotgun (WGS) entry which is preliminary data.</text>
</comment>
<dbReference type="PANTHER" id="PTHR44051:SF8">
    <property type="entry name" value="GLUTATHIONE S-TRANSFERASE GSTA"/>
    <property type="match status" value="1"/>
</dbReference>
<dbReference type="InterPro" id="IPR036249">
    <property type="entry name" value="Thioredoxin-like_sf"/>
</dbReference>
<protein>
    <recommendedName>
        <fullName evidence="6">Glutathione S-transferase</fullName>
    </recommendedName>
</protein>
<evidence type="ECO:0000259" key="2">
    <source>
        <dbReference type="PROSITE" id="PS50404"/>
    </source>
</evidence>
<dbReference type="OMA" id="AGHIANM"/>
<dbReference type="PROSITE" id="PS50405">
    <property type="entry name" value="GST_CTER"/>
    <property type="match status" value="1"/>
</dbReference>
<feature type="domain" description="GST N-terminal" evidence="2">
    <location>
        <begin position="18"/>
        <end position="89"/>
    </location>
</feature>
<dbReference type="InterPro" id="IPR036282">
    <property type="entry name" value="Glutathione-S-Trfase_C_sf"/>
</dbReference>
<accession>A0A1X2H4K1</accession>
<organism evidence="4 5">
    <name type="scientific">Syncephalastrum racemosum</name>
    <name type="common">Filamentous fungus</name>
    <dbReference type="NCBI Taxonomy" id="13706"/>
    <lineage>
        <taxon>Eukaryota</taxon>
        <taxon>Fungi</taxon>
        <taxon>Fungi incertae sedis</taxon>
        <taxon>Mucoromycota</taxon>
        <taxon>Mucoromycotina</taxon>
        <taxon>Mucoromycetes</taxon>
        <taxon>Mucorales</taxon>
        <taxon>Syncephalastraceae</taxon>
        <taxon>Syncephalastrum</taxon>
    </lineage>
</organism>
<dbReference type="InterPro" id="IPR040079">
    <property type="entry name" value="Glutathione_S-Trfase"/>
</dbReference>
<feature type="domain" description="GST C-terminal" evidence="3">
    <location>
        <begin position="108"/>
        <end position="232"/>
    </location>
</feature>
<comment type="similarity">
    <text evidence="1">Belongs to the GST superfamily.</text>
</comment>
<dbReference type="SUPFAM" id="SSF52833">
    <property type="entry name" value="Thioredoxin-like"/>
    <property type="match status" value="1"/>
</dbReference>
<evidence type="ECO:0000313" key="5">
    <source>
        <dbReference type="Proteomes" id="UP000242180"/>
    </source>
</evidence>
<sequence>MAPIHFYDLKLDKDEHWSPNPAKTRFALNVKGIPYDTTFLSFFEIHKQIPEITKTGERPTVPVINDNGKVIQDSWKIAQYLDEKYPEPSLFHGNPGLHQFFLNWSFTNIGRHTFLLLILDLYERLPKDIQPWFRETREQFLGVTLEEAAKDQAGHIANMKTGLESVEAVLADNDYITGPKIGFADIVLMGVLQMLQATRAEVFQKEVLDSFKNINAWWGRVEKYTKDKPPTA</sequence>
<proteinExistence type="inferred from homology"/>
<dbReference type="PANTHER" id="PTHR44051">
    <property type="entry name" value="GLUTATHIONE S-TRANSFERASE-RELATED"/>
    <property type="match status" value="1"/>
</dbReference>